<proteinExistence type="predicted"/>
<reference evidence="1" key="1">
    <citation type="submission" date="2022-10" db="EMBL/GenBank/DDBJ databases">
        <title>Genome Sequence of Xylaria curta.</title>
        <authorList>
            <person name="Buettner E."/>
        </authorList>
    </citation>
    <scope>NUCLEOTIDE SEQUENCE</scope>
    <source>
        <strain evidence="1">Babe10</strain>
    </source>
</reference>
<protein>
    <submittedName>
        <fullName evidence="1">Uncharacterized protein</fullName>
    </submittedName>
</protein>
<dbReference type="Proteomes" id="UP001143856">
    <property type="component" value="Unassembled WGS sequence"/>
</dbReference>
<gene>
    <name evidence="1" type="ORF">NUW58_g3154</name>
</gene>
<name>A0ACC1PC93_9PEZI</name>
<evidence type="ECO:0000313" key="2">
    <source>
        <dbReference type="Proteomes" id="UP001143856"/>
    </source>
</evidence>
<comment type="caution">
    <text evidence="1">The sequence shown here is derived from an EMBL/GenBank/DDBJ whole genome shotgun (WGS) entry which is preliminary data.</text>
</comment>
<dbReference type="EMBL" id="JAPDGR010000459">
    <property type="protein sequence ID" value="KAJ2990052.1"/>
    <property type="molecule type" value="Genomic_DNA"/>
</dbReference>
<evidence type="ECO:0000313" key="1">
    <source>
        <dbReference type="EMBL" id="KAJ2990052.1"/>
    </source>
</evidence>
<sequence length="185" mass="19885">MKSTAILLVYNFTHALAYPGMNKVLAEIQARGDLTIDARSDDLLGDLVSGVVTTVGQTIGNILQLGDSATVDGSLASYKPPGQLGSSACKSDDNGRVARRSKANSLADIPTSEIIIIPVVRHDVLLCSNERARSVASVVGGLYANDAMLAMMWLVSSDAQAQSREIFKPEKRLKEIEDRTLAWPR</sequence>
<keyword evidence="2" id="KW-1185">Reference proteome</keyword>
<accession>A0ACC1PC93</accession>
<organism evidence="1 2">
    <name type="scientific">Xylaria curta</name>
    <dbReference type="NCBI Taxonomy" id="42375"/>
    <lineage>
        <taxon>Eukaryota</taxon>
        <taxon>Fungi</taxon>
        <taxon>Dikarya</taxon>
        <taxon>Ascomycota</taxon>
        <taxon>Pezizomycotina</taxon>
        <taxon>Sordariomycetes</taxon>
        <taxon>Xylariomycetidae</taxon>
        <taxon>Xylariales</taxon>
        <taxon>Xylariaceae</taxon>
        <taxon>Xylaria</taxon>
    </lineage>
</organism>